<dbReference type="GO" id="GO:0000724">
    <property type="term" value="P:double-strand break repair via homologous recombination"/>
    <property type="evidence" value="ECO:0007669"/>
    <property type="project" value="TreeGrafter"/>
</dbReference>
<keyword evidence="5" id="KW-1185">Reference proteome</keyword>
<dbReference type="GO" id="GO:0005524">
    <property type="term" value="F:ATP binding"/>
    <property type="evidence" value="ECO:0007669"/>
    <property type="project" value="InterPro"/>
</dbReference>
<dbReference type="AlphaFoldDB" id="A0AAV9ZLU1"/>
<comment type="caution">
    <text evidence="4">The sequence shown here is derived from an EMBL/GenBank/DDBJ whole genome shotgun (WGS) entry which is preliminary data.</text>
</comment>
<feature type="compositionally biased region" description="Basic residues" evidence="2">
    <location>
        <begin position="591"/>
        <end position="607"/>
    </location>
</feature>
<name>A0AAV9ZLU1_9AGAR</name>
<dbReference type="GO" id="GO:0009378">
    <property type="term" value="F:four-way junction helicase activity"/>
    <property type="evidence" value="ECO:0007669"/>
    <property type="project" value="TreeGrafter"/>
</dbReference>
<dbReference type="GO" id="GO:0003676">
    <property type="term" value="F:nucleic acid binding"/>
    <property type="evidence" value="ECO:0007669"/>
    <property type="project" value="InterPro"/>
</dbReference>
<dbReference type="Gene3D" id="3.40.50.300">
    <property type="entry name" value="P-loop containing nucleotide triphosphate hydrolases"/>
    <property type="match status" value="2"/>
</dbReference>
<evidence type="ECO:0000256" key="2">
    <source>
        <dbReference type="SAM" id="MobiDB-lite"/>
    </source>
</evidence>
<gene>
    <name evidence="4" type="ORF">R3P38DRAFT_3230895</name>
</gene>
<comment type="similarity">
    <text evidence="1">Belongs to the helicase family. RecQ subfamily.</text>
</comment>
<dbReference type="GO" id="GO:0005694">
    <property type="term" value="C:chromosome"/>
    <property type="evidence" value="ECO:0007669"/>
    <property type="project" value="TreeGrafter"/>
</dbReference>
<evidence type="ECO:0000256" key="1">
    <source>
        <dbReference type="ARBA" id="ARBA00005446"/>
    </source>
</evidence>
<dbReference type="PROSITE" id="PS51192">
    <property type="entry name" value="HELICASE_ATP_BIND_1"/>
    <property type="match status" value="1"/>
</dbReference>
<feature type="region of interest" description="Disordered" evidence="2">
    <location>
        <begin position="676"/>
        <end position="703"/>
    </location>
</feature>
<dbReference type="PANTHER" id="PTHR13710">
    <property type="entry name" value="DNA HELICASE RECQ FAMILY MEMBER"/>
    <property type="match status" value="1"/>
</dbReference>
<feature type="region of interest" description="Disordered" evidence="2">
    <location>
        <begin position="582"/>
        <end position="664"/>
    </location>
</feature>
<dbReference type="CDD" id="cd18785">
    <property type="entry name" value="SF2_C"/>
    <property type="match status" value="1"/>
</dbReference>
<dbReference type="InterPro" id="IPR014001">
    <property type="entry name" value="Helicase_ATP-bd"/>
</dbReference>
<feature type="compositionally biased region" description="Acidic residues" evidence="2">
    <location>
        <begin position="611"/>
        <end position="634"/>
    </location>
</feature>
<feature type="domain" description="Helicase ATP-binding" evidence="3">
    <location>
        <begin position="39"/>
        <end position="235"/>
    </location>
</feature>
<protein>
    <submittedName>
        <fullName evidence="4">P-loop containing nucleoside triphosphate hydrolase protein</fullName>
    </submittedName>
</protein>
<dbReference type="Pfam" id="PF00270">
    <property type="entry name" value="DEAD"/>
    <property type="match status" value="1"/>
</dbReference>
<dbReference type="InterPro" id="IPR011545">
    <property type="entry name" value="DEAD/DEAH_box_helicase_dom"/>
</dbReference>
<reference evidence="4 5" key="1">
    <citation type="journal article" date="2024" name="J Genomics">
        <title>Draft genome sequencing and assembly of Favolaschia claudopus CIRM-BRFM 2984 isolated from oak limbs.</title>
        <authorList>
            <person name="Navarro D."/>
            <person name="Drula E."/>
            <person name="Chaduli D."/>
            <person name="Cazenave R."/>
            <person name="Ahrendt S."/>
            <person name="Wang J."/>
            <person name="Lipzen A."/>
            <person name="Daum C."/>
            <person name="Barry K."/>
            <person name="Grigoriev I.V."/>
            <person name="Favel A."/>
            <person name="Rosso M.N."/>
            <person name="Martin F."/>
        </authorList>
    </citation>
    <scope>NUCLEOTIDE SEQUENCE [LARGE SCALE GENOMIC DNA]</scope>
    <source>
        <strain evidence="4 5">CIRM-BRFM 2984</strain>
    </source>
</reference>
<dbReference type="GO" id="GO:0016787">
    <property type="term" value="F:hydrolase activity"/>
    <property type="evidence" value="ECO:0007669"/>
    <property type="project" value="UniProtKB-KW"/>
</dbReference>
<dbReference type="PANTHER" id="PTHR13710:SF120">
    <property type="entry name" value="BIFUNCTIONAL 3'-5' EXONUCLEASE_ATP-DEPENDENT HELICASE WRN"/>
    <property type="match status" value="1"/>
</dbReference>
<dbReference type="GO" id="GO:0005634">
    <property type="term" value="C:nucleus"/>
    <property type="evidence" value="ECO:0007669"/>
    <property type="project" value="TreeGrafter"/>
</dbReference>
<dbReference type="GO" id="GO:0005737">
    <property type="term" value="C:cytoplasm"/>
    <property type="evidence" value="ECO:0007669"/>
    <property type="project" value="TreeGrafter"/>
</dbReference>
<sequence length="703" mass="78596">MPSRPLWKDEIGRETINSIVKKVIPAWTQGLRPFQLDLVAPLLDGDDILCCTATGDGKSAAFSVPLLVLNEYNSNPHLYPRGLDTRIGPMGIVVTPTKGLANNIVFELSKLGIHGFAYCRESLADARRAGNDLTSLIKSGTKWQVICVDPEHLQDKEWRVISDSPVFRSKLLFAAVDEVHLIREWGADFCIAFNTIGLFFRGRFPPSTAIVALSATLAPGPETSAICNSLGLFPGAFHLIRRSNERPNVQLVMQTLTHGIGGEDFPDLLPYINSGRKLSILCPTIDLVFRVFVYIWRLQTSNTNKFRRIRMYDSLCPAKYNEKTIWLMDNDPHCQIIVATIAFSNGINCLSLLDNILLTVPRTFNNGIQHLGRGVRIQGSLGRGVFLVQLSSITAATKQLNGTAVISSRPKPANGKTTRVKKPPPPMELVLAQFLVEKQQTLRQSPTAKRLLPCSLCLKRSDETIEFTAPASSALFPMLTPASRPRVAVGTKLTKKEQEMALSCLKSFRGDLLRQEQRSGRFRHHPLTLFLPSSIQDAILARILSISSPADLDMIVSAHQWYHHPTHTPSLYNVVTKIQQKINDRREKARLNKNRKARETRKSRKRKNDVYDSEVPDDHDEEDEDGAGDNEAEQGEIFAARISDEPDNTFPESLSVPTARPRKRQALEQVTNIATTKSDRRTVTEISKDYGPGYQKRVRQARS</sequence>
<keyword evidence="4" id="KW-0378">Hydrolase</keyword>
<dbReference type="SUPFAM" id="SSF52540">
    <property type="entry name" value="P-loop containing nucleoside triphosphate hydrolases"/>
    <property type="match status" value="2"/>
</dbReference>
<dbReference type="InterPro" id="IPR027417">
    <property type="entry name" value="P-loop_NTPase"/>
</dbReference>
<feature type="compositionally biased region" description="Basic and acidic residues" evidence="2">
    <location>
        <begin position="677"/>
        <end position="688"/>
    </location>
</feature>
<dbReference type="Proteomes" id="UP001362999">
    <property type="component" value="Unassembled WGS sequence"/>
</dbReference>
<dbReference type="SMART" id="SM00487">
    <property type="entry name" value="DEXDc"/>
    <property type="match status" value="1"/>
</dbReference>
<proteinExistence type="inferred from homology"/>
<evidence type="ECO:0000259" key="3">
    <source>
        <dbReference type="PROSITE" id="PS51192"/>
    </source>
</evidence>
<evidence type="ECO:0000313" key="4">
    <source>
        <dbReference type="EMBL" id="KAK6985218.1"/>
    </source>
</evidence>
<organism evidence="4 5">
    <name type="scientific">Favolaschia claudopus</name>
    <dbReference type="NCBI Taxonomy" id="2862362"/>
    <lineage>
        <taxon>Eukaryota</taxon>
        <taxon>Fungi</taxon>
        <taxon>Dikarya</taxon>
        <taxon>Basidiomycota</taxon>
        <taxon>Agaricomycotina</taxon>
        <taxon>Agaricomycetes</taxon>
        <taxon>Agaricomycetidae</taxon>
        <taxon>Agaricales</taxon>
        <taxon>Marasmiineae</taxon>
        <taxon>Mycenaceae</taxon>
        <taxon>Favolaschia</taxon>
    </lineage>
</organism>
<dbReference type="EMBL" id="JAWWNJ010000132">
    <property type="protein sequence ID" value="KAK6985218.1"/>
    <property type="molecule type" value="Genomic_DNA"/>
</dbReference>
<dbReference type="GO" id="GO:0043138">
    <property type="term" value="F:3'-5' DNA helicase activity"/>
    <property type="evidence" value="ECO:0007669"/>
    <property type="project" value="TreeGrafter"/>
</dbReference>
<evidence type="ECO:0000313" key="5">
    <source>
        <dbReference type="Proteomes" id="UP001362999"/>
    </source>
</evidence>
<accession>A0AAV9ZLU1</accession>